<evidence type="ECO:0000256" key="3">
    <source>
        <dbReference type="ARBA" id="ARBA00022833"/>
    </source>
</evidence>
<dbReference type="RefSeq" id="WP_094473855.1">
    <property type="nucleotide sequence ID" value="NZ_NOXT01000111.1"/>
</dbReference>
<dbReference type="AlphaFoldDB" id="A0A255YG21"/>
<dbReference type="Proteomes" id="UP000216991">
    <property type="component" value="Unassembled WGS sequence"/>
</dbReference>
<dbReference type="PROSITE" id="PS01102">
    <property type="entry name" value="ZF_DKSA_1"/>
    <property type="match status" value="1"/>
</dbReference>
<evidence type="ECO:0000313" key="6">
    <source>
        <dbReference type="EMBL" id="OYQ28207.1"/>
    </source>
</evidence>
<proteinExistence type="predicted"/>
<keyword evidence="1" id="KW-0479">Metal-binding</keyword>
<dbReference type="GO" id="GO:0008270">
    <property type="term" value="F:zinc ion binding"/>
    <property type="evidence" value="ECO:0007669"/>
    <property type="project" value="UniProtKB-KW"/>
</dbReference>
<dbReference type="InterPro" id="IPR000962">
    <property type="entry name" value="Znf_DskA_TraR"/>
</dbReference>
<dbReference type="Gene3D" id="1.20.120.910">
    <property type="entry name" value="DksA, coiled-coil domain"/>
    <property type="match status" value="1"/>
</dbReference>
<evidence type="ECO:0000256" key="4">
    <source>
        <dbReference type="PROSITE-ProRule" id="PRU00510"/>
    </source>
</evidence>
<dbReference type="PANTHER" id="PTHR33823">
    <property type="entry name" value="RNA POLYMERASE-BINDING TRANSCRIPTION FACTOR DKSA-RELATED"/>
    <property type="match status" value="1"/>
</dbReference>
<feature type="domain" description="Zinc finger DksA/TraR C4-type" evidence="5">
    <location>
        <begin position="73"/>
        <end position="103"/>
    </location>
</feature>
<evidence type="ECO:0000256" key="1">
    <source>
        <dbReference type="ARBA" id="ARBA00022723"/>
    </source>
</evidence>
<keyword evidence="3" id="KW-0862">Zinc</keyword>
<sequence length="104" mass="10989">MTTEQIAAALRTRLAELQAEIARLEQETIQPLSPKFADQVGDLEALATNEGLEVAHIHEAEQIMAALARIDAGDYGVCSNCGADIAPARLASLPTATRCIKCAA</sequence>
<evidence type="ECO:0000256" key="2">
    <source>
        <dbReference type="ARBA" id="ARBA00022771"/>
    </source>
</evidence>
<organism evidence="6 7">
    <name type="scientific">Sandarakinorhabdus cyanobacteriorum</name>
    <dbReference type="NCBI Taxonomy" id="1981098"/>
    <lineage>
        <taxon>Bacteria</taxon>
        <taxon>Pseudomonadati</taxon>
        <taxon>Pseudomonadota</taxon>
        <taxon>Alphaproteobacteria</taxon>
        <taxon>Sphingomonadales</taxon>
        <taxon>Sphingosinicellaceae</taxon>
        <taxon>Sandarakinorhabdus</taxon>
    </lineage>
</organism>
<keyword evidence="2" id="KW-0863">Zinc-finger</keyword>
<protein>
    <recommendedName>
        <fullName evidence="5">Zinc finger DksA/TraR C4-type domain-containing protein</fullName>
    </recommendedName>
</protein>
<evidence type="ECO:0000259" key="5">
    <source>
        <dbReference type="Pfam" id="PF01258"/>
    </source>
</evidence>
<reference evidence="6 7" key="1">
    <citation type="submission" date="2017-07" db="EMBL/GenBank/DDBJ databases">
        <title>Sandarakinorhabdus cyanobacteriorum sp. nov., a novel bacterium isolated from cyanobacterial aggregates in a eutrophic lake.</title>
        <authorList>
            <person name="Cai H."/>
        </authorList>
    </citation>
    <scope>NUCLEOTIDE SEQUENCE [LARGE SCALE GENOMIC DNA]</scope>
    <source>
        <strain evidence="6 7">TH057</strain>
    </source>
</reference>
<dbReference type="PROSITE" id="PS51128">
    <property type="entry name" value="ZF_DKSA_2"/>
    <property type="match status" value="1"/>
</dbReference>
<accession>A0A255YG21</accession>
<feature type="zinc finger region" description="dksA C4-type" evidence="4">
    <location>
        <begin position="78"/>
        <end position="102"/>
    </location>
</feature>
<dbReference type="SUPFAM" id="SSF57716">
    <property type="entry name" value="Glucocorticoid receptor-like (DNA-binding domain)"/>
    <property type="match status" value="1"/>
</dbReference>
<name>A0A255YG21_9SPHN</name>
<dbReference type="PANTHER" id="PTHR33823:SF4">
    <property type="entry name" value="GENERAL STRESS PROTEIN 16O"/>
    <property type="match status" value="1"/>
</dbReference>
<gene>
    <name evidence="6" type="ORF">CHU93_09585</name>
</gene>
<dbReference type="Pfam" id="PF01258">
    <property type="entry name" value="zf-dskA_traR"/>
    <property type="match status" value="1"/>
</dbReference>
<keyword evidence="7" id="KW-1185">Reference proteome</keyword>
<dbReference type="InterPro" id="IPR020458">
    <property type="entry name" value="Znf_DskA_TraR_CS"/>
</dbReference>
<comment type="caution">
    <text evidence="6">The sequence shown here is derived from an EMBL/GenBank/DDBJ whole genome shotgun (WGS) entry which is preliminary data.</text>
</comment>
<dbReference type="OrthoDB" id="1121111at2"/>
<evidence type="ECO:0000313" key="7">
    <source>
        <dbReference type="Proteomes" id="UP000216991"/>
    </source>
</evidence>
<dbReference type="EMBL" id="NOXT01000111">
    <property type="protein sequence ID" value="OYQ28207.1"/>
    <property type="molecule type" value="Genomic_DNA"/>
</dbReference>